<dbReference type="Proteomes" id="UP000828390">
    <property type="component" value="Unassembled WGS sequence"/>
</dbReference>
<evidence type="ECO:0000256" key="1">
    <source>
        <dbReference type="SAM" id="MobiDB-lite"/>
    </source>
</evidence>
<proteinExistence type="predicted"/>
<feature type="region of interest" description="Disordered" evidence="1">
    <location>
        <begin position="1"/>
        <end position="34"/>
    </location>
</feature>
<gene>
    <name evidence="2" type="ORF">DPMN_146664</name>
</gene>
<evidence type="ECO:0000313" key="3">
    <source>
        <dbReference type="Proteomes" id="UP000828390"/>
    </source>
</evidence>
<protein>
    <submittedName>
        <fullName evidence="2">Uncharacterized protein</fullName>
    </submittedName>
</protein>
<keyword evidence="3" id="KW-1185">Reference proteome</keyword>
<organism evidence="2 3">
    <name type="scientific">Dreissena polymorpha</name>
    <name type="common">Zebra mussel</name>
    <name type="synonym">Mytilus polymorpha</name>
    <dbReference type="NCBI Taxonomy" id="45954"/>
    <lineage>
        <taxon>Eukaryota</taxon>
        <taxon>Metazoa</taxon>
        <taxon>Spiralia</taxon>
        <taxon>Lophotrochozoa</taxon>
        <taxon>Mollusca</taxon>
        <taxon>Bivalvia</taxon>
        <taxon>Autobranchia</taxon>
        <taxon>Heteroconchia</taxon>
        <taxon>Euheterodonta</taxon>
        <taxon>Imparidentia</taxon>
        <taxon>Neoheterodontei</taxon>
        <taxon>Myida</taxon>
        <taxon>Dreissenoidea</taxon>
        <taxon>Dreissenidae</taxon>
        <taxon>Dreissena</taxon>
    </lineage>
</organism>
<accession>A0A9D4J281</accession>
<dbReference type="EMBL" id="JAIWYP010000007">
    <property type="protein sequence ID" value="KAH3793159.1"/>
    <property type="molecule type" value="Genomic_DNA"/>
</dbReference>
<dbReference type="AlphaFoldDB" id="A0A9D4J281"/>
<evidence type="ECO:0000313" key="2">
    <source>
        <dbReference type="EMBL" id="KAH3793159.1"/>
    </source>
</evidence>
<reference evidence="2" key="2">
    <citation type="submission" date="2020-11" db="EMBL/GenBank/DDBJ databases">
        <authorList>
            <person name="McCartney M.A."/>
            <person name="Auch B."/>
            <person name="Kono T."/>
            <person name="Mallez S."/>
            <person name="Becker A."/>
            <person name="Gohl D.M."/>
            <person name="Silverstein K.A.T."/>
            <person name="Koren S."/>
            <person name="Bechman K.B."/>
            <person name="Herman A."/>
            <person name="Abrahante J.E."/>
            <person name="Garbe J."/>
        </authorList>
    </citation>
    <scope>NUCLEOTIDE SEQUENCE</scope>
    <source>
        <strain evidence="2">Duluth1</strain>
        <tissue evidence="2">Whole animal</tissue>
    </source>
</reference>
<name>A0A9D4J281_DREPO</name>
<sequence length="106" mass="11363">MTPAEPRASTRNLRQGPAKTGLHRGPCRPRHSYGNAPVNAVMVLLTGIRRDSTGCRQSFGITGLCRDAVLALPGGCRLSPVLNQGIPCDNLRAVDGLQPGRHREIL</sequence>
<reference evidence="2" key="1">
    <citation type="journal article" date="2019" name="bioRxiv">
        <title>The Genome of the Zebra Mussel, Dreissena polymorpha: A Resource for Invasive Species Research.</title>
        <authorList>
            <person name="McCartney M.A."/>
            <person name="Auch B."/>
            <person name="Kono T."/>
            <person name="Mallez S."/>
            <person name="Zhang Y."/>
            <person name="Obille A."/>
            <person name="Becker A."/>
            <person name="Abrahante J.E."/>
            <person name="Garbe J."/>
            <person name="Badalamenti J.P."/>
            <person name="Herman A."/>
            <person name="Mangelson H."/>
            <person name="Liachko I."/>
            <person name="Sullivan S."/>
            <person name="Sone E.D."/>
            <person name="Koren S."/>
            <person name="Silverstein K.A.T."/>
            <person name="Beckman K.B."/>
            <person name="Gohl D.M."/>
        </authorList>
    </citation>
    <scope>NUCLEOTIDE SEQUENCE</scope>
    <source>
        <strain evidence="2">Duluth1</strain>
        <tissue evidence="2">Whole animal</tissue>
    </source>
</reference>
<comment type="caution">
    <text evidence="2">The sequence shown here is derived from an EMBL/GenBank/DDBJ whole genome shotgun (WGS) entry which is preliminary data.</text>
</comment>
<feature type="compositionally biased region" description="Basic residues" evidence="1">
    <location>
        <begin position="21"/>
        <end position="31"/>
    </location>
</feature>